<evidence type="ECO:0000256" key="1">
    <source>
        <dbReference type="SAM" id="Phobius"/>
    </source>
</evidence>
<keyword evidence="3" id="KW-1185">Reference proteome</keyword>
<evidence type="ECO:0000313" key="3">
    <source>
        <dbReference type="Proteomes" id="UP001430953"/>
    </source>
</evidence>
<feature type="transmembrane region" description="Helical" evidence="1">
    <location>
        <begin position="94"/>
        <end position="115"/>
    </location>
</feature>
<name>A0AAW2FX65_9HYME</name>
<gene>
    <name evidence="2" type="ORF">PUN28_007851</name>
</gene>
<keyword evidence="1" id="KW-1133">Transmembrane helix</keyword>
<keyword evidence="1" id="KW-0472">Membrane</keyword>
<evidence type="ECO:0000313" key="2">
    <source>
        <dbReference type="EMBL" id="KAL0119689.1"/>
    </source>
</evidence>
<keyword evidence="1" id="KW-0812">Transmembrane</keyword>
<proteinExistence type="predicted"/>
<sequence>MRQERSRIALTELTYRLGFCPVITSSPARRHLHSFLFSIYNIIRIYNALEKYQTFDISATNKHTYFYPYHFATNLRFQTLKKKKNVCKRARRDFLFFFFFPRCFVITRTVSVLLLKSSFVLRFNG</sequence>
<dbReference type="EMBL" id="JADYXP020000007">
    <property type="protein sequence ID" value="KAL0119689.1"/>
    <property type="molecule type" value="Genomic_DNA"/>
</dbReference>
<protein>
    <submittedName>
        <fullName evidence="2">Uncharacterized protein</fullName>
    </submittedName>
</protein>
<dbReference type="Proteomes" id="UP001430953">
    <property type="component" value="Unassembled WGS sequence"/>
</dbReference>
<dbReference type="AlphaFoldDB" id="A0AAW2FX65"/>
<accession>A0AAW2FX65</accession>
<reference evidence="2 3" key="1">
    <citation type="submission" date="2023-03" db="EMBL/GenBank/DDBJ databases">
        <title>High recombination rates correlate with genetic variation in Cardiocondyla obscurior ants.</title>
        <authorList>
            <person name="Errbii M."/>
        </authorList>
    </citation>
    <scope>NUCLEOTIDE SEQUENCE [LARGE SCALE GENOMIC DNA]</scope>
    <source>
        <strain evidence="2">Alpha-2009</strain>
        <tissue evidence="2">Whole body</tissue>
    </source>
</reference>
<comment type="caution">
    <text evidence="2">The sequence shown here is derived from an EMBL/GenBank/DDBJ whole genome shotgun (WGS) entry which is preliminary data.</text>
</comment>
<organism evidence="2 3">
    <name type="scientific">Cardiocondyla obscurior</name>
    <dbReference type="NCBI Taxonomy" id="286306"/>
    <lineage>
        <taxon>Eukaryota</taxon>
        <taxon>Metazoa</taxon>
        <taxon>Ecdysozoa</taxon>
        <taxon>Arthropoda</taxon>
        <taxon>Hexapoda</taxon>
        <taxon>Insecta</taxon>
        <taxon>Pterygota</taxon>
        <taxon>Neoptera</taxon>
        <taxon>Endopterygota</taxon>
        <taxon>Hymenoptera</taxon>
        <taxon>Apocrita</taxon>
        <taxon>Aculeata</taxon>
        <taxon>Formicoidea</taxon>
        <taxon>Formicidae</taxon>
        <taxon>Myrmicinae</taxon>
        <taxon>Cardiocondyla</taxon>
    </lineage>
</organism>